<sequence length="66" mass="6928">MSMSTSMSSPDPAIAARKAEVEALLRAARAAAGAVGRAETETKNAVLRTMGEVLWREREAILAANA</sequence>
<dbReference type="EMBL" id="JAHHQF010000046">
    <property type="protein sequence ID" value="MBT9281901.1"/>
    <property type="molecule type" value="Genomic_DNA"/>
</dbReference>
<dbReference type="Proteomes" id="UP000748108">
    <property type="component" value="Unassembled WGS sequence"/>
</dbReference>
<protein>
    <recommendedName>
        <fullName evidence="3">Gamma-glutamyl-phosphate reductase</fullName>
    </recommendedName>
</protein>
<proteinExistence type="predicted"/>
<reference evidence="1" key="1">
    <citation type="journal article" date="2021" name="Microbiology">
        <title>Metagenomic Analysis of the Microbial Community in the Underground Coal Fire Area (Kemerovo Region, Russia) Revealed Predominance of Thermophilic Members of the Phyla Deinococcus-thermus, Aquificae, and Firmicutes.</title>
        <authorList>
            <person name="Kadnikov V."/>
            <person name="Mardanov A.V."/>
            <person name="Beletsky A.V."/>
            <person name="Karnachuk O.V."/>
            <person name="Ravin N.V."/>
        </authorList>
    </citation>
    <scope>NUCLEOTIDE SEQUENCE</scope>
    <source>
        <strain evidence="1">RBS10-49</strain>
    </source>
</reference>
<evidence type="ECO:0008006" key="3">
    <source>
        <dbReference type="Google" id="ProtNLM"/>
    </source>
</evidence>
<name>A0A947G8Z0_HYDSH</name>
<organism evidence="1 2">
    <name type="scientific">Hydrogenibacillus schlegelii</name>
    <name type="common">Bacillus schlegelii</name>
    <dbReference type="NCBI Taxonomy" id="1484"/>
    <lineage>
        <taxon>Bacteria</taxon>
        <taxon>Bacillati</taxon>
        <taxon>Bacillota</taxon>
        <taxon>Bacilli</taxon>
        <taxon>Bacillales</taxon>
        <taxon>Bacillales Family X. Incertae Sedis</taxon>
        <taxon>Hydrogenibacillus</taxon>
    </lineage>
</organism>
<dbReference type="Gene3D" id="3.40.605.10">
    <property type="entry name" value="Aldehyde Dehydrogenase, Chain A, domain 1"/>
    <property type="match status" value="1"/>
</dbReference>
<dbReference type="AlphaFoldDB" id="A0A947G8Z0"/>
<evidence type="ECO:0000313" key="2">
    <source>
        <dbReference type="Proteomes" id="UP000748108"/>
    </source>
</evidence>
<evidence type="ECO:0000313" key="1">
    <source>
        <dbReference type="EMBL" id="MBT9281901.1"/>
    </source>
</evidence>
<feature type="non-terminal residue" evidence="1">
    <location>
        <position position="66"/>
    </location>
</feature>
<dbReference type="InterPro" id="IPR016162">
    <property type="entry name" value="Ald_DH_N"/>
</dbReference>
<comment type="caution">
    <text evidence="1">The sequence shown here is derived from an EMBL/GenBank/DDBJ whole genome shotgun (WGS) entry which is preliminary data.</text>
</comment>
<gene>
    <name evidence="1" type="ORF">KM312_04485</name>
</gene>
<dbReference type="GO" id="GO:0016491">
    <property type="term" value="F:oxidoreductase activity"/>
    <property type="evidence" value="ECO:0007669"/>
    <property type="project" value="InterPro"/>
</dbReference>
<accession>A0A947G8Z0</accession>